<gene>
    <name evidence="2" type="ORF">J8C06_12690</name>
</gene>
<dbReference type="EMBL" id="CP072649">
    <property type="protein sequence ID" value="QUW04628.1"/>
    <property type="molecule type" value="Genomic_DNA"/>
</dbReference>
<name>A0ABX8BCI0_9BACT</name>
<protein>
    <submittedName>
        <fullName evidence="2">Uncharacterized protein</fullName>
    </submittedName>
</protein>
<organism evidence="2 3">
    <name type="scientific">Chloracidobacterium validum</name>
    <dbReference type="NCBI Taxonomy" id="2821543"/>
    <lineage>
        <taxon>Bacteria</taxon>
        <taxon>Pseudomonadati</taxon>
        <taxon>Acidobacteriota</taxon>
        <taxon>Terriglobia</taxon>
        <taxon>Terriglobales</taxon>
        <taxon>Acidobacteriaceae</taxon>
        <taxon>Chloracidobacterium</taxon>
    </lineage>
</organism>
<evidence type="ECO:0000313" key="2">
    <source>
        <dbReference type="EMBL" id="QUW04628.1"/>
    </source>
</evidence>
<evidence type="ECO:0000313" key="3">
    <source>
        <dbReference type="Proteomes" id="UP000676506"/>
    </source>
</evidence>
<feature type="transmembrane region" description="Helical" evidence="1">
    <location>
        <begin position="54"/>
        <end position="78"/>
    </location>
</feature>
<keyword evidence="3" id="KW-1185">Reference proteome</keyword>
<dbReference type="Proteomes" id="UP000676506">
    <property type="component" value="Chromosome 2"/>
</dbReference>
<feature type="transmembrane region" description="Helical" evidence="1">
    <location>
        <begin position="26"/>
        <end position="47"/>
    </location>
</feature>
<evidence type="ECO:0000256" key="1">
    <source>
        <dbReference type="SAM" id="Phobius"/>
    </source>
</evidence>
<keyword evidence="1" id="KW-0472">Membrane</keyword>
<keyword evidence="1" id="KW-1133">Transmembrane helix</keyword>
<sequence length="87" mass="9412">MLFPFGASARVAVGNVHHVRLFWEEVLATVGFMVAITTALVVVFGTLPAARINLLTHASFALLTIALFGLEVTVYQHLNARQTSSES</sequence>
<keyword evidence="1" id="KW-0812">Transmembrane</keyword>
<reference evidence="2 3" key="1">
    <citation type="submission" date="2021-03" db="EMBL/GenBank/DDBJ databases">
        <title>Genomic and phenotypic characterization of Chloracidobacterium isolates provides evidence for multiple species.</title>
        <authorList>
            <person name="Saini M.K."/>
            <person name="Costas A.M.G."/>
            <person name="Tank M."/>
            <person name="Bryant D.A."/>
        </authorList>
    </citation>
    <scope>NUCLEOTIDE SEQUENCE [LARGE SCALE GENOMIC DNA]</scope>
    <source>
        <strain evidence="2 3">BV2-C</strain>
    </source>
</reference>
<accession>A0ABX8BCI0</accession>
<proteinExistence type="predicted"/>
<dbReference type="RefSeq" id="WP_211430517.1">
    <property type="nucleotide sequence ID" value="NZ_CP072649.1"/>
</dbReference>